<evidence type="ECO:0000313" key="8">
    <source>
        <dbReference type="EMBL" id="KAB1208460.1"/>
    </source>
</evidence>
<dbReference type="InterPro" id="IPR045843">
    <property type="entry name" value="IND-like"/>
</dbReference>
<feature type="domain" description="BHLH" evidence="7">
    <location>
        <begin position="135"/>
        <end position="184"/>
    </location>
</feature>
<keyword evidence="5" id="KW-0539">Nucleus</keyword>
<dbReference type="EMBL" id="RXIC02000025">
    <property type="protein sequence ID" value="KAB1208460.1"/>
    <property type="molecule type" value="Genomic_DNA"/>
</dbReference>
<dbReference type="Gene3D" id="4.10.280.10">
    <property type="entry name" value="Helix-loop-helix DNA-binding domain"/>
    <property type="match status" value="1"/>
</dbReference>
<keyword evidence="4" id="KW-0804">Transcription</keyword>
<evidence type="ECO:0000256" key="5">
    <source>
        <dbReference type="ARBA" id="ARBA00023242"/>
    </source>
</evidence>
<evidence type="ECO:0000256" key="4">
    <source>
        <dbReference type="ARBA" id="ARBA00023163"/>
    </source>
</evidence>
<evidence type="ECO:0000313" key="9">
    <source>
        <dbReference type="Proteomes" id="UP000516437"/>
    </source>
</evidence>
<keyword evidence="2" id="KW-0805">Transcription regulation</keyword>
<feature type="compositionally biased region" description="Polar residues" evidence="6">
    <location>
        <begin position="108"/>
        <end position="130"/>
    </location>
</feature>
<proteinExistence type="predicted"/>
<dbReference type="OrthoDB" id="1075457at2759"/>
<protein>
    <recommendedName>
        <fullName evidence="7">BHLH domain-containing protein</fullName>
    </recommendedName>
</protein>
<keyword evidence="3" id="KW-0238">DNA-binding</keyword>
<name>A0A6A1VBA0_9ROSI</name>
<evidence type="ECO:0000256" key="6">
    <source>
        <dbReference type="SAM" id="MobiDB-lite"/>
    </source>
</evidence>
<evidence type="ECO:0000256" key="2">
    <source>
        <dbReference type="ARBA" id="ARBA00023015"/>
    </source>
</evidence>
<dbReference type="PANTHER" id="PTHR16223">
    <property type="entry name" value="TRANSCRIPTION FACTOR BHLH83-RELATED"/>
    <property type="match status" value="1"/>
</dbReference>
<evidence type="ECO:0000256" key="1">
    <source>
        <dbReference type="ARBA" id="ARBA00004123"/>
    </source>
</evidence>
<feature type="region of interest" description="Disordered" evidence="6">
    <location>
        <begin position="69"/>
        <end position="149"/>
    </location>
</feature>
<dbReference type="FunFam" id="4.10.280.10:FF:000123">
    <property type="entry name" value="Transcription factor bHLH113"/>
    <property type="match status" value="1"/>
</dbReference>
<accession>A0A6A1VBA0</accession>
<sequence length="261" mass="27883">MAENEGFVGDHLTGATCFSQLLLADDDGDVAVGLDVDQNMNYCSSVFSSEKPPQMLCFGNYQQGELRHHENTKTPQKSGIRCNDSSSASSSNNSTINALSKSAKKRNGSGQESLESSSTIPTAVTAGQSTSKKKKTENPPPVGHAQRKEKLGERITALQQLVSPFGKTDTASVLHEAMGYIRFLHDQIQVLCSPYLQRLPSSSPYQQSDVESGGPGARNGLRSRGLCLVPVECTVHVGDSNGADFWSPAAMGNNVSSSSRQ</sequence>
<dbReference type="SUPFAM" id="SSF47459">
    <property type="entry name" value="HLH, helix-loop-helix DNA-binding domain"/>
    <property type="match status" value="1"/>
</dbReference>
<dbReference type="InterPro" id="IPR045239">
    <property type="entry name" value="bHLH95_bHLH"/>
</dbReference>
<dbReference type="CDD" id="cd11393">
    <property type="entry name" value="bHLH_AtbHLH_like"/>
    <property type="match status" value="1"/>
</dbReference>
<evidence type="ECO:0000256" key="3">
    <source>
        <dbReference type="ARBA" id="ARBA00023125"/>
    </source>
</evidence>
<dbReference type="PANTHER" id="PTHR16223:SF335">
    <property type="entry name" value="TRANSCRIPTION FACTOR BHLH113"/>
    <property type="match status" value="1"/>
</dbReference>
<feature type="compositionally biased region" description="Low complexity" evidence="6">
    <location>
        <begin position="83"/>
        <end position="100"/>
    </location>
</feature>
<organism evidence="8 9">
    <name type="scientific">Morella rubra</name>
    <name type="common">Chinese bayberry</name>
    <dbReference type="NCBI Taxonomy" id="262757"/>
    <lineage>
        <taxon>Eukaryota</taxon>
        <taxon>Viridiplantae</taxon>
        <taxon>Streptophyta</taxon>
        <taxon>Embryophyta</taxon>
        <taxon>Tracheophyta</taxon>
        <taxon>Spermatophyta</taxon>
        <taxon>Magnoliopsida</taxon>
        <taxon>eudicotyledons</taxon>
        <taxon>Gunneridae</taxon>
        <taxon>Pentapetalae</taxon>
        <taxon>rosids</taxon>
        <taxon>fabids</taxon>
        <taxon>Fagales</taxon>
        <taxon>Myricaceae</taxon>
        <taxon>Morella</taxon>
    </lineage>
</organism>
<comment type="caution">
    <text evidence="8">The sequence shown here is derived from an EMBL/GenBank/DDBJ whole genome shotgun (WGS) entry which is preliminary data.</text>
</comment>
<dbReference type="PROSITE" id="PS50888">
    <property type="entry name" value="BHLH"/>
    <property type="match status" value="1"/>
</dbReference>
<evidence type="ECO:0000259" key="7">
    <source>
        <dbReference type="PROSITE" id="PS50888"/>
    </source>
</evidence>
<dbReference type="InterPro" id="IPR011598">
    <property type="entry name" value="bHLH_dom"/>
</dbReference>
<reference evidence="8 9" key="1">
    <citation type="journal article" date="2019" name="Plant Biotechnol. J.">
        <title>The red bayberry genome and genetic basis of sex determination.</title>
        <authorList>
            <person name="Jia H.M."/>
            <person name="Jia H.J."/>
            <person name="Cai Q.L."/>
            <person name="Wang Y."/>
            <person name="Zhao H.B."/>
            <person name="Yang W.F."/>
            <person name="Wang G.Y."/>
            <person name="Li Y.H."/>
            <person name="Zhan D.L."/>
            <person name="Shen Y.T."/>
            <person name="Niu Q.F."/>
            <person name="Chang L."/>
            <person name="Qiu J."/>
            <person name="Zhao L."/>
            <person name="Xie H.B."/>
            <person name="Fu W.Y."/>
            <person name="Jin J."/>
            <person name="Li X.W."/>
            <person name="Jiao Y."/>
            <person name="Zhou C.C."/>
            <person name="Tu T."/>
            <person name="Chai C.Y."/>
            <person name="Gao J.L."/>
            <person name="Fan L.J."/>
            <person name="van de Weg E."/>
            <person name="Wang J.Y."/>
            <person name="Gao Z.S."/>
        </authorList>
    </citation>
    <scope>NUCLEOTIDE SEQUENCE [LARGE SCALE GENOMIC DNA]</scope>
    <source>
        <tissue evidence="8">Leaves</tissue>
    </source>
</reference>
<comment type="subcellular location">
    <subcellularLocation>
        <location evidence="1">Nucleus</location>
    </subcellularLocation>
</comment>
<keyword evidence="9" id="KW-1185">Reference proteome</keyword>
<dbReference type="GO" id="GO:0000978">
    <property type="term" value="F:RNA polymerase II cis-regulatory region sequence-specific DNA binding"/>
    <property type="evidence" value="ECO:0007669"/>
    <property type="project" value="TreeGrafter"/>
</dbReference>
<dbReference type="InterPro" id="IPR036638">
    <property type="entry name" value="HLH_DNA-bd_sf"/>
</dbReference>
<dbReference type="AlphaFoldDB" id="A0A6A1VBA0"/>
<dbReference type="GO" id="GO:0000981">
    <property type="term" value="F:DNA-binding transcription factor activity, RNA polymerase II-specific"/>
    <property type="evidence" value="ECO:0007669"/>
    <property type="project" value="TreeGrafter"/>
</dbReference>
<gene>
    <name evidence="8" type="ORF">CJ030_MR7G022682</name>
</gene>
<dbReference type="GO" id="GO:0005634">
    <property type="term" value="C:nucleus"/>
    <property type="evidence" value="ECO:0007669"/>
    <property type="project" value="UniProtKB-SubCell"/>
</dbReference>
<dbReference type="GO" id="GO:0046983">
    <property type="term" value="F:protein dimerization activity"/>
    <property type="evidence" value="ECO:0007669"/>
    <property type="project" value="InterPro"/>
</dbReference>
<dbReference type="Proteomes" id="UP000516437">
    <property type="component" value="Chromosome 7"/>
</dbReference>